<sequence>MIVNTQNLNKRYGRVQVLQDLNLQVPEGSAFALVGTNGAGKTTTLRTLVNIIQPTSGTVTVLGTDSRRLSPQDFTQIGYVSENQMLPERLTIEQYFNYLRALYPSWDRGLEKDLRRRMDLPPDRSLSKLSHGMRMKAVLVAGLAFRPKLLILDEPLSGMDTLIRDEVVEGLLEQADETTILISSHELAEIENFTSHIAFMDQGVLHFQESIESLRSRFREVHVILSSQKELPDNYPDSWLAPEINGHSLSLIESDYQNHDAMYQKLSQIFGAIQFDEEPMSLREISKAMIKSSRDARLRKAA</sequence>
<gene>
    <name evidence="5" type="ORF">COA96_02900</name>
</gene>
<evidence type="ECO:0000259" key="4">
    <source>
        <dbReference type="PROSITE" id="PS50893"/>
    </source>
</evidence>
<feature type="domain" description="ABC transporter" evidence="4">
    <location>
        <begin position="3"/>
        <end position="227"/>
    </location>
</feature>
<dbReference type="InterPro" id="IPR003439">
    <property type="entry name" value="ABC_transporter-like_ATP-bd"/>
</dbReference>
<dbReference type="EMBL" id="NVVJ01000006">
    <property type="protein sequence ID" value="PCJ27463.1"/>
    <property type="molecule type" value="Genomic_DNA"/>
</dbReference>
<dbReference type="SMART" id="SM00382">
    <property type="entry name" value="AAA"/>
    <property type="match status" value="1"/>
</dbReference>
<dbReference type="Proteomes" id="UP000218327">
    <property type="component" value="Unassembled WGS sequence"/>
</dbReference>
<proteinExistence type="predicted"/>
<dbReference type="InterPro" id="IPR017871">
    <property type="entry name" value="ABC_transporter-like_CS"/>
</dbReference>
<evidence type="ECO:0000256" key="3">
    <source>
        <dbReference type="ARBA" id="ARBA00022840"/>
    </source>
</evidence>
<name>A0A2A5B7E0_9GAMM</name>
<evidence type="ECO:0000256" key="1">
    <source>
        <dbReference type="ARBA" id="ARBA00022448"/>
    </source>
</evidence>
<dbReference type="SUPFAM" id="SSF52540">
    <property type="entry name" value="P-loop containing nucleoside triphosphate hydrolases"/>
    <property type="match status" value="1"/>
</dbReference>
<dbReference type="GO" id="GO:0016887">
    <property type="term" value="F:ATP hydrolysis activity"/>
    <property type="evidence" value="ECO:0007669"/>
    <property type="project" value="InterPro"/>
</dbReference>
<dbReference type="InterPro" id="IPR027417">
    <property type="entry name" value="P-loop_NTPase"/>
</dbReference>
<dbReference type="PROSITE" id="PS00211">
    <property type="entry name" value="ABC_TRANSPORTER_1"/>
    <property type="match status" value="1"/>
</dbReference>
<protein>
    <submittedName>
        <fullName evidence="5">ABC transporter</fullName>
    </submittedName>
</protein>
<reference evidence="6" key="1">
    <citation type="submission" date="2017-08" db="EMBL/GenBank/DDBJ databases">
        <title>A dynamic microbial community with high functional redundancy inhabits the cold, oxic subseafloor aquifer.</title>
        <authorList>
            <person name="Tully B.J."/>
            <person name="Wheat C.G."/>
            <person name="Glazer B.T."/>
            <person name="Huber J.A."/>
        </authorList>
    </citation>
    <scope>NUCLEOTIDE SEQUENCE [LARGE SCALE GENOMIC DNA]</scope>
</reference>
<dbReference type="Gene3D" id="3.40.50.300">
    <property type="entry name" value="P-loop containing nucleotide triphosphate hydrolases"/>
    <property type="match status" value="1"/>
</dbReference>
<comment type="caution">
    <text evidence="5">The sequence shown here is derived from an EMBL/GenBank/DDBJ whole genome shotgun (WGS) entry which is preliminary data.</text>
</comment>
<dbReference type="PANTHER" id="PTHR42939:SF1">
    <property type="entry name" value="ABC TRANSPORTER ATP-BINDING PROTEIN ALBC-RELATED"/>
    <property type="match status" value="1"/>
</dbReference>
<dbReference type="AlphaFoldDB" id="A0A2A5B7E0"/>
<dbReference type="GO" id="GO:0005524">
    <property type="term" value="F:ATP binding"/>
    <property type="evidence" value="ECO:0007669"/>
    <property type="project" value="UniProtKB-KW"/>
</dbReference>
<dbReference type="PANTHER" id="PTHR42939">
    <property type="entry name" value="ABC TRANSPORTER ATP-BINDING PROTEIN ALBC-RELATED"/>
    <property type="match status" value="1"/>
</dbReference>
<keyword evidence="2" id="KW-0547">Nucleotide-binding</keyword>
<dbReference type="CDD" id="cd03230">
    <property type="entry name" value="ABC_DR_subfamily_A"/>
    <property type="match status" value="1"/>
</dbReference>
<organism evidence="5 6">
    <name type="scientific">SAR86 cluster bacterium</name>
    <dbReference type="NCBI Taxonomy" id="2030880"/>
    <lineage>
        <taxon>Bacteria</taxon>
        <taxon>Pseudomonadati</taxon>
        <taxon>Pseudomonadota</taxon>
        <taxon>Gammaproteobacteria</taxon>
        <taxon>SAR86 cluster</taxon>
    </lineage>
</organism>
<keyword evidence="3" id="KW-0067">ATP-binding</keyword>
<evidence type="ECO:0000256" key="2">
    <source>
        <dbReference type="ARBA" id="ARBA00022741"/>
    </source>
</evidence>
<dbReference type="Pfam" id="PF00005">
    <property type="entry name" value="ABC_tran"/>
    <property type="match status" value="1"/>
</dbReference>
<evidence type="ECO:0000313" key="5">
    <source>
        <dbReference type="EMBL" id="PCJ27463.1"/>
    </source>
</evidence>
<dbReference type="PROSITE" id="PS50893">
    <property type="entry name" value="ABC_TRANSPORTER_2"/>
    <property type="match status" value="1"/>
</dbReference>
<dbReference type="InterPro" id="IPR051782">
    <property type="entry name" value="ABC_Transporter_VariousFunc"/>
</dbReference>
<accession>A0A2A5B7E0</accession>
<keyword evidence="1" id="KW-0813">Transport</keyword>
<evidence type="ECO:0000313" key="6">
    <source>
        <dbReference type="Proteomes" id="UP000218327"/>
    </source>
</evidence>
<dbReference type="InterPro" id="IPR003593">
    <property type="entry name" value="AAA+_ATPase"/>
</dbReference>